<feature type="compositionally biased region" description="Low complexity" evidence="18">
    <location>
        <begin position="593"/>
        <end position="616"/>
    </location>
</feature>
<keyword evidence="23" id="KW-1267">Proteomics identification</keyword>
<dbReference type="PROSITE" id="PS50005">
    <property type="entry name" value="TPR"/>
    <property type="match status" value="1"/>
</dbReference>
<dbReference type="Proteomes" id="UP000008227">
    <property type="component" value="Chromosome 8"/>
</dbReference>
<dbReference type="GO" id="GO:0005783">
    <property type="term" value="C:endoplasmic reticulum"/>
    <property type="evidence" value="ECO:0007669"/>
    <property type="project" value="UniProtKB-SubCell"/>
</dbReference>
<name>A0A286ZZP8_PIG</name>
<evidence type="ECO:0000256" key="6">
    <source>
        <dbReference type="ARBA" id="ARBA00022499"/>
    </source>
</evidence>
<dbReference type="GO" id="GO:0008312">
    <property type="term" value="F:7S RNA binding"/>
    <property type="evidence" value="ECO:0007669"/>
    <property type="project" value="InterPro"/>
</dbReference>
<evidence type="ECO:0000256" key="2">
    <source>
        <dbReference type="ARBA" id="ARBA00004496"/>
    </source>
</evidence>
<organism evidence="20 21">
    <name type="scientific">Sus scrofa</name>
    <name type="common">Pig</name>
    <dbReference type="NCBI Taxonomy" id="9823"/>
    <lineage>
        <taxon>Eukaryota</taxon>
        <taxon>Metazoa</taxon>
        <taxon>Chordata</taxon>
        <taxon>Craniata</taxon>
        <taxon>Vertebrata</taxon>
        <taxon>Euteleostomi</taxon>
        <taxon>Mammalia</taxon>
        <taxon>Eutheria</taxon>
        <taxon>Laurasiatheria</taxon>
        <taxon>Artiodactyla</taxon>
        <taxon>Suina</taxon>
        <taxon>Suidae</taxon>
        <taxon>Sus</taxon>
    </lineage>
</organism>
<evidence type="ECO:0000256" key="4">
    <source>
        <dbReference type="ARBA" id="ARBA00018350"/>
    </source>
</evidence>
<reference evidence="20" key="3">
    <citation type="submission" date="2025-08" db="UniProtKB">
        <authorList>
            <consortium name="Ensembl"/>
        </authorList>
    </citation>
    <scope>IDENTIFICATION</scope>
</reference>
<dbReference type="FunFam" id="1.25.40.10:FF:000847">
    <property type="entry name" value="Signal recognition particle subunit SRP72"/>
    <property type="match status" value="1"/>
</dbReference>
<evidence type="ECO:0000256" key="12">
    <source>
        <dbReference type="ARBA" id="ARBA00022990"/>
    </source>
</evidence>
<feature type="domain" description="Signal recognition particle SRP72 subunit RNA-binding" evidence="19">
    <location>
        <begin position="537"/>
        <end position="565"/>
    </location>
</feature>
<evidence type="ECO:0000256" key="5">
    <source>
        <dbReference type="ARBA" id="ARBA00022490"/>
    </source>
</evidence>
<evidence type="ECO:0000256" key="11">
    <source>
        <dbReference type="ARBA" id="ARBA00022843"/>
    </source>
</evidence>
<evidence type="ECO:0000256" key="13">
    <source>
        <dbReference type="ARBA" id="ARBA00023135"/>
    </source>
</evidence>
<comment type="subcellular location">
    <subcellularLocation>
        <location evidence="2 16">Cytoplasm</location>
    </subcellularLocation>
    <subcellularLocation>
        <location evidence="1">Endoplasmic reticulum</location>
    </subcellularLocation>
</comment>
<evidence type="ECO:0000256" key="16">
    <source>
        <dbReference type="PIRNR" id="PIRNR038922"/>
    </source>
</evidence>
<dbReference type="PIRSF" id="PIRSF038922">
    <property type="entry name" value="SRP72"/>
    <property type="match status" value="1"/>
</dbReference>
<dbReference type="FunFam" id="1.25.40.10:FF:000062">
    <property type="entry name" value="Signal recognition particle subunit SRP72"/>
    <property type="match status" value="1"/>
</dbReference>
<feature type="repeat" description="TPR" evidence="17">
    <location>
        <begin position="217"/>
        <end position="250"/>
    </location>
</feature>
<dbReference type="AlphaFoldDB" id="A0A286ZZP8"/>
<evidence type="ECO:0000256" key="9">
    <source>
        <dbReference type="ARBA" id="ARBA00022803"/>
    </source>
</evidence>
<reference evidence="20" key="4">
    <citation type="submission" date="2025-09" db="UniProtKB">
        <authorList>
            <consortium name="Ensembl"/>
        </authorList>
    </citation>
    <scope>IDENTIFICATION</scope>
</reference>
<keyword evidence="7" id="KW-0597">Phosphoprotein</keyword>
<keyword evidence="11" id="KW-0832">Ubl conjugation</keyword>
<reference evidence="21" key="1">
    <citation type="submission" date="2009-11" db="EMBL/GenBank/DDBJ databases">
        <authorList>
            <consortium name="Porcine genome sequencing project"/>
        </authorList>
    </citation>
    <scope>NUCLEOTIDE SEQUENCE [LARGE SCALE GENOMIC DNA]</scope>
    <source>
        <strain evidence="21">Duroc</strain>
    </source>
</reference>
<evidence type="ECO:0007829" key="23">
    <source>
        <dbReference type="PeptideAtlas" id="A0A286ZZP8"/>
    </source>
</evidence>
<evidence type="ECO:0000256" key="18">
    <source>
        <dbReference type="SAM" id="MobiDB-lite"/>
    </source>
</evidence>
<evidence type="ECO:0000313" key="21">
    <source>
        <dbReference type="Proteomes" id="UP000008227"/>
    </source>
</evidence>
<dbReference type="GO" id="GO:0005829">
    <property type="term" value="C:cytosol"/>
    <property type="evidence" value="ECO:0007669"/>
    <property type="project" value="UniProtKB-ARBA"/>
</dbReference>
<dbReference type="InterPro" id="IPR026270">
    <property type="entry name" value="SRP72"/>
</dbReference>
<evidence type="ECO:0000256" key="7">
    <source>
        <dbReference type="ARBA" id="ARBA00022553"/>
    </source>
</evidence>
<comment type="similarity">
    <text evidence="3 16">Belongs to the SRP72 family.</text>
</comment>
<keyword evidence="14 16" id="KW-0687">Ribonucleoprotein</keyword>
<dbReference type="Pfam" id="PF08492">
    <property type="entry name" value="SRP72"/>
    <property type="match status" value="1"/>
</dbReference>
<evidence type="ECO:0000256" key="8">
    <source>
        <dbReference type="ARBA" id="ARBA00022737"/>
    </source>
</evidence>
<comment type="function">
    <text evidence="15">Component of the signal recognition particle (SRP) complex, a ribonucleoprotein complex that mediates the cotranslational targeting of secretory and membrane proteins to the endoplasmic reticulum (ER). The SRP complex interacts with the signal sequence in nascent secretory and membrane proteins and directs them to the membrane of the ER. The SRP complex targets the ribosome-nascent chain complex to the SRP receptor (SR), which is anchored in the ER, where SR compaction and GTPase rearrangement drive cotranslational protein translocation into the ER. Binds the signal recognition particle RNA (7SL RNA) in presence of SRP68. Can bind 7SL RNA with low affinity. The SRP complex possibly participates in the elongation arrest function.</text>
</comment>
<dbReference type="InterPro" id="IPR013699">
    <property type="entry name" value="Signal_recog_part_SRP72_RNA-bd"/>
</dbReference>
<evidence type="ECO:0000313" key="22">
    <source>
        <dbReference type="VGNC" id="VGNC:93461"/>
    </source>
</evidence>
<dbReference type="VGNC" id="VGNC:93461">
    <property type="gene designation" value="SRP72"/>
</dbReference>
<evidence type="ECO:0000313" key="20">
    <source>
        <dbReference type="Ensembl" id="ENSSSCP00000037114.1"/>
    </source>
</evidence>
<keyword evidence="12" id="KW-0007">Acetylation</keyword>
<evidence type="ECO:0000256" key="17">
    <source>
        <dbReference type="PROSITE-ProRule" id="PRU00339"/>
    </source>
</evidence>
<keyword evidence="10" id="KW-0256">Endoplasmic reticulum</keyword>
<feature type="region of interest" description="Disordered" evidence="18">
    <location>
        <begin position="542"/>
        <end position="648"/>
    </location>
</feature>
<protein>
    <recommendedName>
        <fullName evidence="4 16">Signal recognition particle subunit SRP72</fullName>
    </recommendedName>
</protein>
<dbReference type="SUPFAM" id="SSF48452">
    <property type="entry name" value="TPR-like"/>
    <property type="match status" value="2"/>
</dbReference>
<evidence type="ECO:0000256" key="15">
    <source>
        <dbReference type="ARBA" id="ARBA00058587"/>
    </source>
</evidence>
<dbReference type="Ensembl" id="ENSSSCT00000053750.3">
    <property type="protein sequence ID" value="ENSSSCP00000037114.1"/>
    <property type="gene ID" value="ENSSSCG00000008900.5"/>
</dbReference>
<evidence type="ECO:0000256" key="3">
    <source>
        <dbReference type="ARBA" id="ARBA00007676"/>
    </source>
</evidence>
<proteinExistence type="evidence at protein level"/>
<keyword evidence="13 16" id="KW-0733">Signal recognition particle</keyword>
<dbReference type="InterPro" id="IPR011990">
    <property type="entry name" value="TPR-like_helical_dom_sf"/>
</dbReference>
<dbReference type="Bgee" id="ENSSSCG00000008900">
    <property type="expression patterns" value="Expressed in ovary and 41 other cell types or tissues"/>
</dbReference>
<sequence length="648" mass="72002">MASGGGGGGVSVPALWSEVNRYGQNGDFTRALKTVNKILQIHKDDVTALHCKVVCLIQNGSFKEALNVINTHTKVLANNSLSFEKAYCEYRLNRIENALKTIESANQQTDKLKKRYDECLAVYRDLVRNSQDDYDEERKTNLSAVVAAQSNWEKVVPENLGLQEGTHELCYNTACALIGQGQLNQAMKILQKAEDLCRRSFSEDSDGAEEDPQAELAIIHGQMAYILQLQGRTEEALQLYNQIIKLKPTDVALLAVIANNIITINKDQNVFDSKKKVKLTNAEGVEFKLSKKQLQAIEFNKALLAMYTNQAEQCRKISTSLQSQSPQHLLPVLIQAAQLCREKQHTKAIELLQEFSDQHPENAAEIKLTMAQLKISQACLILRSIEELKHKPGMVSALVTMYSHEEDIDSAIEVFTQAIQWYQSHQPKSPAHLSLIREAANFKLKYGRKKEAVSDLEQLWKQNPKDIHTLAQLISAYSLVDPEKAKALSKHLPSSDSMSLKVDVDALENSPGATYVRKKGGKVYGQISHFFINCYTGKLPKNYDPKVTPDPERWLPMRERSYYRGRKKGKKKDQIGKGTQGASAGASSELDASKTVSSPPTSPRPGSAAAASTSTSNIIPPRHQKPAGAPATKKKQPQKKKRGGRGGW</sequence>
<gene>
    <name evidence="20 22" type="primary">SRP72</name>
</gene>
<feature type="compositionally biased region" description="Basic and acidic residues" evidence="18">
    <location>
        <begin position="542"/>
        <end position="562"/>
    </location>
</feature>
<dbReference type="Pfam" id="PF13181">
    <property type="entry name" value="TPR_8"/>
    <property type="match status" value="2"/>
</dbReference>
<dbReference type="SMART" id="SM00028">
    <property type="entry name" value="TPR"/>
    <property type="match status" value="3"/>
</dbReference>
<dbReference type="GO" id="GO:0005786">
    <property type="term" value="C:signal recognition particle, endoplasmic reticulum targeting"/>
    <property type="evidence" value="ECO:0007669"/>
    <property type="project" value="UniProtKB-UniRule"/>
</dbReference>
<accession>A0A286ZZP8</accession>
<dbReference type="PANTHER" id="PTHR14094">
    <property type="entry name" value="SIGNAL RECOGNITION PARTICLE 72"/>
    <property type="match status" value="1"/>
</dbReference>
<evidence type="ECO:0000256" key="10">
    <source>
        <dbReference type="ARBA" id="ARBA00022824"/>
    </source>
</evidence>
<dbReference type="Gene3D" id="1.25.40.10">
    <property type="entry name" value="Tetratricopeptide repeat domain"/>
    <property type="match status" value="4"/>
</dbReference>
<keyword evidence="8" id="KW-0677">Repeat</keyword>
<evidence type="ECO:0000256" key="1">
    <source>
        <dbReference type="ARBA" id="ARBA00004240"/>
    </source>
</evidence>
<dbReference type="GeneTree" id="ENSGT00390000013264"/>
<dbReference type="ExpressionAtlas" id="A0A286ZZP8">
    <property type="expression patterns" value="baseline and differential"/>
</dbReference>
<dbReference type="FunFam" id="1.25.40.10:FF:000369">
    <property type="entry name" value="Signal recognition particle subunit SRP72"/>
    <property type="match status" value="1"/>
</dbReference>
<dbReference type="GO" id="GO:0006614">
    <property type="term" value="P:SRP-dependent cotranslational protein targeting to membrane"/>
    <property type="evidence" value="ECO:0007669"/>
    <property type="project" value="UniProtKB-UniRule"/>
</dbReference>
<evidence type="ECO:0000256" key="14">
    <source>
        <dbReference type="ARBA" id="ARBA00023274"/>
    </source>
</evidence>
<dbReference type="FunFam" id="1.25.40.10:FF:000133">
    <property type="entry name" value="Signal recognition particle subunit SRP72"/>
    <property type="match status" value="1"/>
</dbReference>
<evidence type="ECO:0000259" key="19">
    <source>
        <dbReference type="Pfam" id="PF08492"/>
    </source>
</evidence>
<keyword evidence="6" id="KW-1017">Isopeptide bond</keyword>
<dbReference type="PANTHER" id="PTHR14094:SF9">
    <property type="entry name" value="SIGNAL RECOGNITION PARTICLE SUBUNIT SRP72"/>
    <property type="match status" value="1"/>
</dbReference>
<dbReference type="InterPro" id="IPR019734">
    <property type="entry name" value="TPR_rpt"/>
</dbReference>
<reference evidence="20" key="2">
    <citation type="journal article" date="2020" name="Gigascience">
        <title>An improved pig reference genome sequence to enable pig genetics and genomics research.</title>
        <authorList>
            <person name="Warr A."/>
            <person name="Affara N."/>
            <person name="Aken B."/>
            <person name="Beiki H."/>
            <person name="Bickhart D.M."/>
            <person name="Billis K."/>
            <person name="Chow W."/>
            <person name="Eory L."/>
            <person name="Finlayson H.A."/>
            <person name="Flicek P."/>
            <person name="Giron C.G."/>
            <person name="Griffin D.K."/>
            <person name="Hall R."/>
            <person name="Hannum G."/>
            <person name="Hourlier T."/>
            <person name="Howe K."/>
            <person name="Hume D.A."/>
            <person name="Izuogu O."/>
            <person name="Kim K."/>
            <person name="Koren S."/>
            <person name="Liu H."/>
            <person name="Manchanda N."/>
            <person name="Martin F.J."/>
            <person name="Nonneman D.J."/>
            <person name="O'Connor R.E."/>
            <person name="Phillippy A.M."/>
            <person name="Rohrer G.A."/>
            <person name="Rosen B.D."/>
            <person name="Rund L.A."/>
            <person name="Sargent C.A."/>
            <person name="Schook L.B."/>
            <person name="Schroeder S.G."/>
            <person name="Schwartz A.S."/>
            <person name="Skinner B.M."/>
            <person name="Talbot R."/>
            <person name="Tseng E."/>
            <person name="Tuggle C.K."/>
            <person name="Watson M."/>
            <person name="Smith T.P.L."/>
            <person name="Archibald A.L."/>
        </authorList>
    </citation>
    <scope>NUCLEOTIDE SEQUENCE [LARGE SCALE GENOMIC DNA]</scope>
    <source>
        <strain evidence="20">Duroc</strain>
    </source>
</reference>
<keyword evidence="21" id="KW-1185">Reference proteome</keyword>
<feature type="compositionally biased region" description="Basic residues" evidence="18">
    <location>
        <begin position="632"/>
        <end position="648"/>
    </location>
</feature>
<keyword evidence="5 16" id="KW-0963">Cytoplasm</keyword>
<keyword evidence="9 17" id="KW-0802">TPR repeat</keyword>